<sequence>MDVEKAVAVLEQRGYHCSQNSFTPNEQSFFNQQGMSPQKLTCHRQTSGLFCVESDFVDLFSQDGKVVNGRAQTVPVCIWH</sequence>
<dbReference type="EMBL" id="QASN01000011">
    <property type="protein sequence ID" value="PTU75124.1"/>
    <property type="molecule type" value="Genomic_DNA"/>
</dbReference>
<evidence type="ECO:0000313" key="1">
    <source>
        <dbReference type="EMBL" id="PTU75124.1"/>
    </source>
</evidence>
<reference evidence="1 2" key="1">
    <citation type="submission" date="2018-04" db="EMBL/GenBank/DDBJ databases">
        <title>Pseudomonas sp. nov., isolated from mangrove soil.</title>
        <authorList>
            <person name="Chen C."/>
        </authorList>
    </citation>
    <scope>NUCLEOTIDE SEQUENCE [LARGE SCALE GENOMIC DNA]</scope>
    <source>
        <strain evidence="1 2">TC-11</strain>
    </source>
</reference>
<dbReference type="AlphaFoldDB" id="A0A2T5PBK4"/>
<protein>
    <submittedName>
        <fullName evidence="1">Uncharacterized protein</fullName>
    </submittedName>
</protein>
<accession>A0A2T5PBK4</accession>
<keyword evidence="2" id="KW-1185">Reference proteome</keyword>
<dbReference type="Proteomes" id="UP000244064">
    <property type="component" value="Unassembled WGS sequence"/>
</dbReference>
<gene>
    <name evidence="1" type="ORF">DBO85_06120</name>
</gene>
<organism evidence="1 2">
    <name type="scientific">Pseudomonas mangrovi</name>
    <dbReference type="NCBI Taxonomy" id="2161748"/>
    <lineage>
        <taxon>Bacteria</taxon>
        <taxon>Pseudomonadati</taxon>
        <taxon>Pseudomonadota</taxon>
        <taxon>Gammaproteobacteria</taxon>
        <taxon>Pseudomonadales</taxon>
        <taxon>Pseudomonadaceae</taxon>
        <taxon>Pseudomonas</taxon>
    </lineage>
</organism>
<name>A0A2T5PBK4_9PSED</name>
<evidence type="ECO:0000313" key="2">
    <source>
        <dbReference type="Proteomes" id="UP000244064"/>
    </source>
</evidence>
<proteinExistence type="predicted"/>
<comment type="caution">
    <text evidence="1">The sequence shown here is derived from an EMBL/GenBank/DDBJ whole genome shotgun (WGS) entry which is preliminary data.</text>
</comment>